<keyword evidence="1" id="KW-1133">Transmembrane helix</keyword>
<feature type="transmembrane region" description="Helical" evidence="1">
    <location>
        <begin position="54"/>
        <end position="82"/>
    </location>
</feature>
<organism evidence="2 3">
    <name type="scientific">Nocardioides iriomotensis</name>
    <dbReference type="NCBI Taxonomy" id="715784"/>
    <lineage>
        <taxon>Bacteria</taxon>
        <taxon>Bacillati</taxon>
        <taxon>Actinomycetota</taxon>
        <taxon>Actinomycetes</taxon>
        <taxon>Propionibacteriales</taxon>
        <taxon>Nocardioidaceae</taxon>
        <taxon>Nocardioides</taxon>
    </lineage>
</organism>
<comment type="caution">
    <text evidence="2">The sequence shown here is derived from an EMBL/GenBank/DDBJ whole genome shotgun (WGS) entry which is preliminary data.</text>
</comment>
<name>A0A4Q5JAD4_9ACTN</name>
<feature type="transmembrane region" description="Helical" evidence="1">
    <location>
        <begin position="172"/>
        <end position="191"/>
    </location>
</feature>
<proteinExistence type="predicted"/>
<accession>A0A4Q5JAD4</accession>
<dbReference type="Proteomes" id="UP000291189">
    <property type="component" value="Unassembled WGS sequence"/>
</dbReference>
<keyword evidence="1" id="KW-0812">Transmembrane</keyword>
<keyword evidence="1" id="KW-0472">Membrane</keyword>
<sequence>MTTLQATERHLRLATAGVWLLPAYAFCLALSTLTHEPDHSEDFAAWSRYVTTDVFVVSHVGLSILGAGLGLVGVVCALVLMLPGPASGTALVATALTIVGNVLFTSIFAAAAYAQPAIGRAFLDGMPGAESLYDQVYGAPLLTAFALGALTFVSGALLLGRALARTTPALRFAGWTYGVALVVFLVAGFTVSVLQPVAAAVACAAGVVVALRLPAS</sequence>
<reference evidence="2 3" key="1">
    <citation type="submission" date="2019-01" db="EMBL/GenBank/DDBJ databases">
        <title>Nocardioides guangzhouensis sp. nov., an actinobacterium isolated from soil.</title>
        <authorList>
            <person name="Fu Y."/>
            <person name="Cai Y."/>
            <person name="Lin Z."/>
            <person name="Chen P."/>
        </authorList>
    </citation>
    <scope>NUCLEOTIDE SEQUENCE [LARGE SCALE GENOMIC DNA]</scope>
    <source>
        <strain evidence="2 3">NBRC 105384</strain>
    </source>
</reference>
<keyword evidence="3" id="KW-1185">Reference proteome</keyword>
<evidence type="ECO:0008006" key="4">
    <source>
        <dbReference type="Google" id="ProtNLM"/>
    </source>
</evidence>
<feature type="transmembrane region" description="Helical" evidence="1">
    <location>
        <begin position="89"/>
        <end position="115"/>
    </location>
</feature>
<feature type="transmembrane region" description="Helical" evidence="1">
    <location>
        <begin position="12"/>
        <end position="34"/>
    </location>
</feature>
<dbReference type="OrthoDB" id="4937429at2"/>
<feature type="transmembrane region" description="Helical" evidence="1">
    <location>
        <begin position="135"/>
        <end position="160"/>
    </location>
</feature>
<evidence type="ECO:0000313" key="3">
    <source>
        <dbReference type="Proteomes" id="UP000291189"/>
    </source>
</evidence>
<evidence type="ECO:0000256" key="1">
    <source>
        <dbReference type="SAM" id="Phobius"/>
    </source>
</evidence>
<dbReference type="EMBL" id="SDPU01000001">
    <property type="protein sequence ID" value="RYU15563.1"/>
    <property type="molecule type" value="Genomic_DNA"/>
</dbReference>
<feature type="transmembrane region" description="Helical" evidence="1">
    <location>
        <begin position="197"/>
        <end position="215"/>
    </location>
</feature>
<dbReference type="RefSeq" id="WP_129984846.1">
    <property type="nucleotide sequence ID" value="NZ_SDPU01000001.1"/>
</dbReference>
<dbReference type="AlphaFoldDB" id="A0A4Q5JAD4"/>
<protein>
    <recommendedName>
        <fullName evidence="4">DUF4386 family protein</fullName>
    </recommendedName>
</protein>
<evidence type="ECO:0000313" key="2">
    <source>
        <dbReference type="EMBL" id="RYU15563.1"/>
    </source>
</evidence>
<gene>
    <name evidence="2" type="ORF">ETU37_00120</name>
</gene>